<dbReference type="GO" id="GO:0003848">
    <property type="term" value="F:2-amino-4-hydroxy-6-hydroxymethyldihydropteridine diphosphokinase activity"/>
    <property type="evidence" value="ECO:0007669"/>
    <property type="project" value="UniProtKB-EC"/>
</dbReference>
<evidence type="ECO:0000256" key="10">
    <source>
        <dbReference type="ARBA" id="ARBA00029409"/>
    </source>
</evidence>
<dbReference type="RefSeq" id="WP_126841201.1">
    <property type="nucleotide sequence ID" value="NZ_PIQH01000003.1"/>
</dbReference>
<name>A0A432ZRZ0_9GAMM</name>
<comment type="function">
    <text evidence="10">Catalyzes the transfer of pyrophosphate from adenosine triphosphate (ATP) to 6-hydroxymethyl-7,8-dihydropterin, an enzymatic step in folate biosynthesis pathway.</text>
</comment>
<dbReference type="InterPro" id="IPR035907">
    <property type="entry name" value="Hppk_sf"/>
</dbReference>
<keyword evidence="9" id="KW-0289">Folate biosynthesis</keyword>
<dbReference type="SUPFAM" id="SSF55083">
    <property type="entry name" value="6-hydroxymethyl-7,8-dihydropterin pyrophosphokinase, HPPK"/>
    <property type="match status" value="1"/>
</dbReference>
<dbReference type="UniPathway" id="UPA00077">
    <property type="reaction ID" value="UER00155"/>
</dbReference>
<evidence type="ECO:0000256" key="2">
    <source>
        <dbReference type="ARBA" id="ARBA00005810"/>
    </source>
</evidence>
<organism evidence="14 15">
    <name type="scientific">Idiomarina tyrosinivorans</name>
    <dbReference type="NCBI Taxonomy" id="1445662"/>
    <lineage>
        <taxon>Bacteria</taxon>
        <taxon>Pseudomonadati</taxon>
        <taxon>Pseudomonadota</taxon>
        <taxon>Gammaproteobacteria</taxon>
        <taxon>Alteromonadales</taxon>
        <taxon>Idiomarinaceae</taxon>
        <taxon>Idiomarina</taxon>
    </lineage>
</organism>
<evidence type="ECO:0000256" key="6">
    <source>
        <dbReference type="ARBA" id="ARBA00022741"/>
    </source>
</evidence>
<dbReference type="Pfam" id="PF01288">
    <property type="entry name" value="HPPK"/>
    <property type="match status" value="1"/>
</dbReference>
<evidence type="ECO:0000256" key="3">
    <source>
        <dbReference type="ARBA" id="ARBA00013253"/>
    </source>
</evidence>
<evidence type="ECO:0000256" key="5">
    <source>
        <dbReference type="ARBA" id="ARBA00022679"/>
    </source>
</evidence>
<proteinExistence type="inferred from homology"/>
<keyword evidence="6" id="KW-0547">Nucleotide-binding</keyword>
<dbReference type="PANTHER" id="PTHR43071:SF1">
    <property type="entry name" value="2-AMINO-4-HYDROXY-6-HYDROXYMETHYLDIHYDROPTERIDINE PYROPHOSPHOKINASE"/>
    <property type="match status" value="1"/>
</dbReference>
<evidence type="ECO:0000256" key="4">
    <source>
        <dbReference type="ARBA" id="ARBA00016218"/>
    </source>
</evidence>
<evidence type="ECO:0000256" key="1">
    <source>
        <dbReference type="ARBA" id="ARBA00005051"/>
    </source>
</evidence>
<comment type="caution">
    <text evidence="14">The sequence shown here is derived from an EMBL/GenBank/DDBJ whole genome shotgun (WGS) entry which is preliminary data.</text>
</comment>
<keyword evidence="8" id="KW-0067">ATP-binding</keyword>
<dbReference type="GO" id="GO:0016301">
    <property type="term" value="F:kinase activity"/>
    <property type="evidence" value="ECO:0007669"/>
    <property type="project" value="UniProtKB-KW"/>
</dbReference>
<dbReference type="EC" id="2.7.6.3" evidence="3"/>
<dbReference type="GO" id="GO:0046656">
    <property type="term" value="P:folic acid biosynthetic process"/>
    <property type="evidence" value="ECO:0007669"/>
    <property type="project" value="UniProtKB-KW"/>
</dbReference>
<keyword evidence="15" id="KW-1185">Reference proteome</keyword>
<dbReference type="CDD" id="cd00483">
    <property type="entry name" value="HPPK"/>
    <property type="match status" value="1"/>
</dbReference>
<evidence type="ECO:0000256" key="12">
    <source>
        <dbReference type="ARBA" id="ARBA00033413"/>
    </source>
</evidence>
<reference evidence="14 15" key="1">
    <citation type="journal article" date="2011" name="Front. Microbiol.">
        <title>Genomic signatures of strain selection and enhancement in Bacillus atrophaeus var. globigii, a historical biowarfare simulant.</title>
        <authorList>
            <person name="Gibbons H.S."/>
            <person name="Broomall S.M."/>
            <person name="McNew L.A."/>
            <person name="Daligault H."/>
            <person name="Chapman C."/>
            <person name="Bruce D."/>
            <person name="Karavis M."/>
            <person name="Krepps M."/>
            <person name="McGregor P.A."/>
            <person name="Hong C."/>
            <person name="Park K.H."/>
            <person name="Akmal A."/>
            <person name="Feldman A."/>
            <person name="Lin J.S."/>
            <person name="Chang W.E."/>
            <person name="Higgs B.W."/>
            <person name="Demirev P."/>
            <person name="Lindquist J."/>
            <person name="Liem A."/>
            <person name="Fochler E."/>
            <person name="Read T.D."/>
            <person name="Tapia R."/>
            <person name="Johnson S."/>
            <person name="Bishop-Lilly K.A."/>
            <person name="Detter C."/>
            <person name="Han C."/>
            <person name="Sozhamannan S."/>
            <person name="Rosenzweig C.N."/>
            <person name="Skowronski E.W."/>
        </authorList>
    </citation>
    <scope>NUCLEOTIDE SEQUENCE [LARGE SCALE GENOMIC DNA]</scope>
    <source>
        <strain evidence="14 15">CC-PW-9</strain>
    </source>
</reference>
<comment type="similarity">
    <text evidence="2">Belongs to the HPPK family.</text>
</comment>
<evidence type="ECO:0000256" key="7">
    <source>
        <dbReference type="ARBA" id="ARBA00022777"/>
    </source>
</evidence>
<dbReference type="GO" id="GO:0046654">
    <property type="term" value="P:tetrahydrofolate biosynthetic process"/>
    <property type="evidence" value="ECO:0007669"/>
    <property type="project" value="UniProtKB-UniPathway"/>
</dbReference>
<dbReference type="Proteomes" id="UP000287996">
    <property type="component" value="Unassembled WGS sequence"/>
</dbReference>
<dbReference type="PROSITE" id="PS00794">
    <property type="entry name" value="HPPK"/>
    <property type="match status" value="1"/>
</dbReference>
<evidence type="ECO:0000256" key="8">
    <source>
        <dbReference type="ARBA" id="ARBA00022840"/>
    </source>
</evidence>
<evidence type="ECO:0000313" key="14">
    <source>
        <dbReference type="EMBL" id="RUO80667.1"/>
    </source>
</evidence>
<comment type="pathway">
    <text evidence="1">Cofactor biosynthesis; tetrahydrofolate biosynthesis; 2-amino-4-hydroxy-6-hydroxymethyl-7,8-dihydropteridine diphosphate from 7,8-dihydroneopterin triphosphate: step 4/4.</text>
</comment>
<dbReference type="GO" id="GO:0005524">
    <property type="term" value="F:ATP binding"/>
    <property type="evidence" value="ECO:0007669"/>
    <property type="project" value="UniProtKB-KW"/>
</dbReference>
<gene>
    <name evidence="14" type="primary">folK</name>
    <name evidence="14" type="ORF">CWI84_03515</name>
</gene>
<protein>
    <recommendedName>
        <fullName evidence="4">2-amino-4-hydroxy-6-hydroxymethyldihydropteridine pyrophosphokinase</fullName>
        <ecNumber evidence="3">2.7.6.3</ecNumber>
    </recommendedName>
    <alternativeName>
        <fullName evidence="11">6-hydroxymethyl-7,8-dihydropterin pyrophosphokinase</fullName>
    </alternativeName>
    <alternativeName>
        <fullName evidence="12">7,8-dihydro-6-hydroxymethylpterin-pyrophosphokinase</fullName>
    </alternativeName>
</protein>
<dbReference type="OrthoDB" id="9808041at2"/>
<evidence type="ECO:0000256" key="9">
    <source>
        <dbReference type="ARBA" id="ARBA00022909"/>
    </source>
</evidence>
<accession>A0A432ZRZ0</accession>
<keyword evidence="7 14" id="KW-0418">Kinase</keyword>
<dbReference type="Gene3D" id="3.30.70.560">
    <property type="entry name" value="7,8-Dihydro-6-hydroxymethylpterin-pyrophosphokinase HPPK"/>
    <property type="match status" value="1"/>
</dbReference>
<dbReference type="AlphaFoldDB" id="A0A432ZRZ0"/>
<dbReference type="NCBIfam" id="TIGR01498">
    <property type="entry name" value="folK"/>
    <property type="match status" value="1"/>
</dbReference>
<feature type="domain" description="7,8-dihydro-6-hydroxymethylpterin-pyrophosphokinase" evidence="13">
    <location>
        <begin position="88"/>
        <end position="99"/>
    </location>
</feature>
<evidence type="ECO:0000259" key="13">
    <source>
        <dbReference type="PROSITE" id="PS00794"/>
    </source>
</evidence>
<keyword evidence="5" id="KW-0808">Transferase</keyword>
<evidence type="ECO:0000256" key="11">
    <source>
        <dbReference type="ARBA" id="ARBA00029766"/>
    </source>
</evidence>
<sequence length="172" mass="19273">MTNYYIGLGSNQQHPEHQLLQALQAIKQLPDSRLLAHSGFYQSAPMGPQDQPDYINAVAAVASTLAPFALLQQLQHIEQQQGRVRDRRWGERTLDLDILLSDAIVLRHPRLNIPHIGLTERDFALLPLLEIAPQARLPNGKALQAFTSTVPDYQLNMLISAAEIAQRLQESQ</sequence>
<dbReference type="PANTHER" id="PTHR43071">
    <property type="entry name" value="2-AMINO-4-HYDROXY-6-HYDROXYMETHYLDIHYDROPTERIDINE PYROPHOSPHOKINASE"/>
    <property type="match status" value="1"/>
</dbReference>
<evidence type="ECO:0000313" key="15">
    <source>
        <dbReference type="Proteomes" id="UP000287996"/>
    </source>
</evidence>
<dbReference type="InterPro" id="IPR000550">
    <property type="entry name" value="Hppk"/>
</dbReference>
<dbReference type="EMBL" id="PIQH01000003">
    <property type="protein sequence ID" value="RUO80667.1"/>
    <property type="molecule type" value="Genomic_DNA"/>
</dbReference>